<dbReference type="InterPro" id="IPR026960">
    <property type="entry name" value="RVT-Znf"/>
</dbReference>
<dbReference type="OrthoDB" id="1938430at2759"/>
<dbReference type="PaxDb" id="4097-A0A1S3Y2I0"/>
<dbReference type="OMA" id="IWIERNE"/>
<dbReference type="PANTHER" id="PTHR33116:SF66">
    <property type="entry name" value="REVERSE TRANSCRIPTASE ZINC-BINDING DOMAIN-CONTAINING PROTEIN"/>
    <property type="match status" value="1"/>
</dbReference>
<evidence type="ECO:0000259" key="1">
    <source>
        <dbReference type="Pfam" id="PF13966"/>
    </source>
</evidence>
<dbReference type="Pfam" id="PF13966">
    <property type="entry name" value="zf-RVT"/>
    <property type="match status" value="1"/>
</dbReference>
<keyword evidence="2" id="KW-1185">Reference proteome</keyword>
<reference evidence="3" key="2">
    <citation type="submission" date="2025-08" db="UniProtKB">
        <authorList>
            <consortium name="RefSeq"/>
        </authorList>
    </citation>
    <scope>IDENTIFICATION</scope>
    <source>
        <tissue evidence="3">Leaf</tissue>
    </source>
</reference>
<dbReference type="KEGG" id="nta:107771350"/>
<name>A0A1S3Y2I0_TOBAC</name>
<dbReference type="AlphaFoldDB" id="A0A1S3Y2I0"/>
<evidence type="ECO:0000313" key="2">
    <source>
        <dbReference type="Proteomes" id="UP000790787"/>
    </source>
</evidence>
<gene>
    <name evidence="3" type="primary">LOC107771350</name>
</gene>
<dbReference type="PANTHER" id="PTHR33116">
    <property type="entry name" value="REVERSE TRANSCRIPTASE ZINC-BINDING DOMAIN-CONTAINING PROTEIN-RELATED-RELATED"/>
    <property type="match status" value="1"/>
</dbReference>
<reference evidence="2" key="1">
    <citation type="journal article" date="2014" name="Nat. Commun.">
        <title>The tobacco genome sequence and its comparison with those of tomato and potato.</title>
        <authorList>
            <person name="Sierro N."/>
            <person name="Battey J.N."/>
            <person name="Ouadi S."/>
            <person name="Bakaher N."/>
            <person name="Bovet L."/>
            <person name="Willig A."/>
            <person name="Goepfert S."/>
            <person name="Peitsch M.C."/>
            <person name="Ivanov N.V."/>
        </authorList>
    </citation>
    <scope>NUCLEOTIDE SEQUENCE [LARGE SCALE GENOMIC DNA]</scope>
</reference>
<evidence type="ECO:0000313" key="3">
    <source>
        <dbReference type="RefSeq" id="XP_016446187.1"/>
    </source>
</evidence>
<organism evidence="2 3">
    <name type="scientific">Nicotiana tabacum</name>
    <name type="common">Common tobacco</name>
    <dbReference type="NCBI Taxonomy" id="4097"/>
    <lineage>
        <taxon>Eukaryota</taxon>
        <taxon>Viridiplantae</taxon>
        <taxon>Streptophyta</taxon>
        <taxon>Embryophyta</taxon>
        <taxon>Tracheophyta</taxon>
        <taxon>Spermatophyta</taxon>
        <taxon>Magnoliopsida</taxon>
        <taxon>eudicotyledons</taxon>
        <taxon>Gunneridae</taxon>
        <taxon>Pentapetalae</taxon>
        <taxon>asterids</taxon>
        <taxon>lamiids</taxon>
        <taxon>Solanales</taxon>
        <taxon>Solanaceae</taxon>
        <taxon>Nicotianoideae</taxon>
        <taxon>Nicotianeae</taxon>
        <taxon>Nicotiana</taxon>
    </lineage>
</organism>
<proteinExistence type="predicted"/>
<dbReference type="GeneID" id="107771350"/>
<protein>
    <submittedName>
        <fullName evidence="3">Uncharacterized protein LOC107771350</fullName>
    </submittedName>
</protein>
<dbReference type="Proteomes" id="UP000790787">
    <property type="component" value="Chromosome 10"/>
</dbReference>
<feature type="domain" description="Reverse transcriptase zinc-binding" evidence="1">
    <location>
        <begin position="2"/>
        <end position="49"/>
    </location>
</feature>
<sequence>MAIQRRLATVDRLAKWGIHVTHSCVLCGGDIEETHDHLYFECPYSQSLWTGMLEWLSYQRKVENWEDEVQWLTTNVNNRNPRKTLLGVVFAAVVYHIWIERNERRFQNQRREVKDRAKDIVMQVHIKGQKKCKWTPILSTLNSYPNCNS</sequence>
<accession>A0A1S3Y2I0</accession>
<dbReference type="RefSeq" id="XP_016446187.1">
    <property type="nucleotide sequence ID" value="XM_016590701.1"/>
</dbReference>